<name>X1N3Q8_9ZZZZ</name>
<dbReference type="EMBL" id="BARV01027518">
    <property type="protein sequence ID" value="GAI38213.1"/>
    <property type="molecule type" value="Genomic_DNA"/>
</dbReference>
<protein>
    <submittedName>
        <fullName evidence="1">Uncharacterized protein</fullName>
    </submittedName>
</protein>
<dbReference type="AlphaFoldDB" id="X1N3Q8"/>
<proteinExistence type="predicted"/>
<reference evidence="1" key="1">
    <citation type="journal article" date="2014" name="Front. Microbiol.">
        <title>High frequency of phylogenetically diverse reductive dehalogenase-homologous genes in deep subseafloor sedimentary metagenomes.</title>
        <authorList>
            <person name="Kawai M."/>
            <person name="Futagami T."/>
            <person name="Toyoda A."/>
            <person name="Takaki Y."/>
            <person name="Nishi S."/>
            <person name="Hori S."/>
            <person name="Arai W."/>
            <person name="Tsubouchi T."/>
            <person name="Morono Y."/>
            <person name="Uchiyama I."/>
            <person name="Ito T."/>
            <person name="Fujiyama A."/>
            <person name="Inagaki F."/>
            <person name="Takami H."/>
        </authorList>
    </citation>
    <scope>NUCLEOTIDE SEQUENCE</scope>
    <source>
        <strain evidence="1">Expedition CK06-06</strain>
    </source>
</reference>
<gene>
    <name evidence="1" type="ORF">S06H3_44275</name>
</gene>
<evidence type="ECO:0000313" key="1">
    <source>
        <dbReference type="EMBL" id="GAI38213.1"/>
    </source>
</evidence>
<feature type="non-terminal residue" evidence="1">
    <location>
        <position position="1"/>
    </location>
</feature>
<organism evidence="1">
    <name type="scientific">marine sediment metagenome</name>
    <dbReference type="NCBI Taxonomy" id="412755"/>
    <lineage>
        <taxon>unclassified sequences</taxon>
        <taxon>metagenomes</taxon>
        <taxon>ecological metagenomes</taxon>
    </lineage>
</organism>
<accession>X1N3Q8</accession>
<sequence>TLCNNGHFETYRFRWEDAAQRVNKIYEETLASA</sequence>
<comment type="caution">
    <text evidence="1">The sequence shown here is derived from an EMBL/GenBank/DDBJ whole genome shotgun (WGS) entry which is preliminary data.</text>
</comment>